<dbReference type="InterPro" id="IPR053064">
    <property type="entry name" value="Ankyrin-MYND_domain-protein"/>
</dbReference>
<gene>
    <name evidence="2" type="ORF">PSON_ATCC_30995.1.T0710252</name>
</gene>
<accession>A0A8S1P976</accession>
<dbReference type="AlphaFoldDB" id="A0A8S1P976"/>
<dbReference type="Pfam" id="PF02493">
    <property type="entry name" value="MORN"/>
    <property type="match status" value="4"/>
</dbReference>
<evidence type="ECO:0000313" key="2">
    <source>
        <dbReference type="EMBL" id="CAD8099308.1"/>
    </source>
</evidence>
<dbReference type="InterPro" id="IPR003409">
    <property type="entry name" value="MORN"/>
</dbReference>
<sequence>MIAYRNGIYQGSLENGIKDGIGIFWWPQGAIYIGEWHKDMIHGEGIIMINDNVIRAQFKNNKFHGLCVNYTQSEFYRFEYGQLNGKCLRGQTISIYRRGELIGIENNIDSIDLLLDEYQNRLLDLDEILDRNKCTSIGITETHLGKMKRGKPFGLGIENMFTSDKRIGIFNDQYISNIGQIWKNGDIYTGSIQENKFHGMGTYFISAELKMIQGIFDKGKCVEILKTQYGDLETYKLLAEQTFQAVQTNTIQSRVTIPFLQFCQFEILHTQTSNSISQIPTQMQEKDQTLLDVDLDIQKELEKISNDQQTIEAKKALYEIVNKNYTKEKCVPILQLDQIQTFPNNPADPYFYDEDEIENLHTSYQSKQISGHTQKTEYYHLSDSKQNSDHQCQRLPLQILKNQEIKNLNNEPQKYIKVMTISARSDPYSQVLSTTRRSLYNQ</sequence>
<proteinExistence type="predicted"/>
<evidence type="ECO:0000256" key="1">
    <source>
        <dbReference type="ARBA" id="ARBA00022737"/>
    </source>
</evidence>
<dbReference type="PANTHER" id="PTHR15897:SF2">
    <property type="entry name" value="ANKYRIN REPEAT AND MYND DOMAIN-CONTAINING PROTEIN 1"/>
    <property type="match status" value="1"/>
</dbReference>
<keyword evidence="1" id="KW-0677">Repeat</keyword>
<comment type="caution">
    <text evidence="2">The sequence shown here is derived from an EMBL/GenBank/DDBJ whole genome shotgun (WGS) entry which is preliminary data.</text>
</comment>
<evidence type="ECO:0000313" key="3">
    <source>
        <dbReference type="Proteomes" id="UP000692954"/>
    </source>
</evidence>
<name>A0A8S1P976_9CILI</name>
<keyword evidence="3" id="KW-1185">Reference proteome</keyword>
<organism evidence="2 3">
    <name type="scientific">Paramecium sonneborni</name>
    <dbReference type="NCBI Taxonomy" id="65129"/>
    <lineage>
        <taxon>Eukaryota</taxon>
        <taxon>Sar</taxon>
        <taxon>Alveolata</taxon>
        <taxon>Ciliophora</taxon>
        <taxon>Intramacronucleata</taxon>
        <taxon>Oligohymenophorea</taxon>
        <taxon>Peniculida</taxon>
        <taxon>Parameciidae</taxon>
        <taxon>Paramecium</taxon>
    </lineage>
</organism>
<dbReference type="OrthoDB" id="284609at2759"/>
<dbReference type="Proteomes" id="UP000692954">
    <property type="component" value="Unassembled WGS sequence"/>
</dbReference>
<reference evidence="2" key="1">
    <citation type="submission" date="2021-01" db="EMBL/GenBank/DDBJ databases">
        <authorList>
            <consortium name="Genoscope - CEA"/>
            <person name="William W."/>
        </authorList>
    </citation>
    <scope>NUCLEOTIDE SEQUENCE</scope>
</reference>
<dbReference type="PANTHER" id="PTHR15897">
    <property type="entry name" value="ANKYRIN REPEAT AND MYND DOMAIN PROTEIN 1"/>
    <property type="match status" value="1"/>
</dbReference>
<protein>
    <submittedName>
        <fullName evidence="2">Uncharacterized protein</fullName>
    </submittedName>
</protein>
<dbReference type="SMART" id="SM00698">
    <property type="entry name" value="MORN"/>
    <property type="match status" value="3"/>
</dbReference>
<dbReference type="EMBL" id="CAJJDN010000071">
    <property type="protein sequence ID" value="CAD8099308.1"/>
    <property type="molecule type" value="Genomic_DNA"/>
</dbReference>